<dbReference type="Proteomes" id="UP000612282">
    <property type="component" value="Unassembled WGS sequence"/>
</dbReference>
<accession>A0ABQ3XHI8</accession>
<sequence length="131" mass="13953">MLRQPADISAPMDPQQSRQPPPTAPSRPNHKFPQITTHLNRQTSNRPTTPGGTTPGRTPHGRTTHGRTTHGSKTTRTERQARPGIHGQGQLVIKQLPNPTARRTNNAQATPFSGGGGGTFSGERGRASGEG</sequence>
<name>A0ABQ3XHI8_9ACTN</name>
<keyword evidence="3" id="KW-1185">Reference proteome</keyword>
<feature type="compositionally biased region" description="Low complexity" evidence="1">
    <location>
        <begin position="46"/>
        <end position="58"/>
    </location>
</feature>
<feature type="compositionally biased region" description="Polar residues" evidence="1">
    <location>
        <begin position="97"/>
        <end position="111"/>
    </location>
</feature>
<feature type="region of interest" description="Disordered" evidence="1">
    <location>
        <begin position="1"/>
        <end position="131"/>
    </location>
</feature>
<comment type="caution">
    <text evidence="2">The sequence shown here is derived from an EMBL/GenBank/DDBJ whole genome shotgun (WGS) entry which is preliminary data.</text>
</comment>
<reference evidence="2 3" key="1">
    <citation type="submission" date="2021-01" db="EMBL/GenBank/DDBJ databases">
        <title>Whole genome shotgun sequence of Actinoplanes couchii NBRC 106145.</title>
        <authorList>
            <person name="Komaki H."/>
            <person name="Tamura T."/>
        </authorList>
    </citation>
    <scope>NUCLEOTIDE SEQUENCE [LARGE SCALE GENOMIC DNA]</scope>
    <source>
        <strain evidence="2 3">NBRC 106145</strain>
    </source>
</reference>
<gene>
    <name evidence="2" type="ORF">Aco03nite_063500</name>
</gene>
<organism evidence="2 3">
    <name type="scientific">Actinoplanes couchii</name>
    <dbReference type="NCBI Taxonomy" id="403638"/>
    <lineage>
        <taxon>Bacteria</taxon>
        <taxon>Bacillati</taxon>
        <taxon>Actinomycetota</taxon>
        <taxon>Actinomycetes</taxon>
        <taxon>Micromonosporales</taxon>
        <taxon>Micromonosporaceae</taxon>
        <taxon>Actinoplanes</taxon>
    </lineage>
</organism>
<proteinExistence type="predicted"/>
<evidence type="ECO:0000313" key="2">
    <source>
        <dbReference type="EMBL" id="GID57946.1"/>
    </source>
</evidence>
<protein>
    <submittedName>
        <fullName evidence="2">Uncharacterized protein</fullName>
    </submittedName>
</protein>
<evidence type="ECO:0000256" key="1">
    <source>
        <dbReference type="SAM" id="MobiDB-lite"/>
    </source>
</evidence>
<feature type="compositionally biased region" description="Basic residues" evidence="1">
    <location>
        <begin position="59"/>
        <end position="70"/>
    </location>
</feature>
<evidence type="ECO:0000313" key="3">
    <source>
        <dbReference type="Proteomes" id="UP000612282"/>
    </source>
</evidence>
<feature type="compositionally biased region" description="Polar residues" evidence="1">
    <location>
        <begin position="34"/>
        <end position="45"/>
    </location>
</feature>
<dbReference type="EMBL" id="BOMG01000078">
    <property type="protein sequence ID" value="GID57946.1"/>
    <property type="molecule type" value="Genomic_DNA"/>
</dbReference>